<evidence type="ECO:0000313" key="3">
    <source>
        <dbReference type="Proteomes" id="UP000187203"/>
    </source>
</evidence>
<gene>
    <name evidence="2" type="ORF">COLO4_07139</name>
</gene>
<dbReference type="AlphaFoldDB" id="A0A1R3KKR3"/>
<sequence>MRSRKLRPNSSHQQVRKRKYVESPPPQSSKRLQKTNPSPGPLPQEIIVEILLNLPVRSLLRFSVAGKYVDGSLNWMQSTGSSWNIISLDLAQETYKQVPQPFYGDADGVSVKVMKEYGNTESWTKLITIPYLSDGFEVFSTSRFLSGSDEIILRSGGKLILYNLRENV</sequence>
<dbReference type="EMBL" id="AWUE01013107">
    <property type="protein sequence ID" value="OMP07681.1"/>
    <property type="molecule type" value="Genomic_DNA"/>
</dbReference>
<feature type="compositionally biased region" description="Polar residues" evidence="1">
    <location>
        <begin position="28"/>
        <end position="37"/>
    </location>
</feature>
<name>A0A1R3KKR3_9ROSI</name>
<feature type="region of interest" description="Disordered" evidence="1">
    <location>
        <begin position="1"/>
        <end position="40"/>
    </location>
</feature>
<accession>A0A1R3KKR3</accession>
<organism evidence="2 3">
    <name type="scientific">Corchorus olitorius</name>
    <dbReference type="NCBI Taxonomy" id="93759"/>
    <lineage>
        <taxon>Eukaryota</taxon>
        <taxon>Viridiplantae</taxon>
        <taxon>Streptophyta</taxon>
        <taxon>Embryophyta</taxon>
        <taxon>Tracheophyta</taxon>
        <taxon>Spermatophyta</taxon>
        <taxon>Magnoliopsida</taxon>
        <taxon>eudicotyledons</taxon>
        <taxon>Gunneridae</taxon>
        <taxon>Pentapetalae</taxon>
        <taxon>rosids</taxon>
        <taxon>malvids</taxon>
        <taxon>Malvales</taxon>
        <taxon>Malvaceae</taxon>
        <taxon>Grewioideae</taxon>
        <taxon>Apeibeae</taxon>
        <taxon>Corchorus</taxon>
    </lineage>
</organism>
<evidence type="ECO:0000256" key="1">
    <source>
        <dbReference type="SAM" id="MobiDB-lite"/>
    </source>
</evidence>
<evidence type="ECO:0000313" key="2">
    <source>
        <dbReference type="EMBL" id="OMP07681.1"/>
    </source>
</evidence>
<proteinExistence type="predicted"/>
<dbReference type="InterPro" id="IPR036047">
    <property type="entry name" value="F-box-like_dom_sf"/>
</dbReference>
<dbReference type="STRING" id="93759.A0A1R3KKR3"/>
<keyword evidence="3" id="KW-1185">Reference proteome</keyword>
<protein>
    <submittedName>
        <fullName evidence="2">F-box protein</fullName>
    </submittedName>
</protein>
<dbReference type="Proteomes" id="UP000187203">
    <property type="component" value="Unassembled WGS sequence"/>
</dbReference>
<dbReference type="SUPFAM" id="SSF81383">
    <property type="entry name" value="F-box domain"/>
    <property type="match status" value="1"/>
</dbReference>
<comment type="caution">
    <text evidence="2">The sequence shown here is derived from an EMBL/GenBank/DDBJ whole genome shotgun (WGS) entry which is preliminary data.</text>
</comment>
<dbReference type="OrthoDB" id="591557at2759"/>
<reference evidence="3" key="1">
    <citation type="submission" date="2013-09" db="EMBL/GenBank/DDBJ databases">
        <title>Corchorus olitorius genome sequencing.</title>
        <authorList>
            <person name="Alam M."/>
            <person name="Haque M.S."/>
            <person name="Islam M.S."/>
            <person name="Emdad E.M."/>
            <person name="Islam M.M."/>
            <person name="Ahmed B."/>
            <person name="Halim A."/>
            <person name="Hossen Q.M.M."/>
            <person name="Hossain M.Z."/>
            <person name="Ahmed R."/>
            <person name="Khan M.M."/>
            <person name="Islam R."/>
            <person name="Rashid M.M."/>
            <person name="Khan S.A."/>
            <person name="Rahman M.S."/>
            <person name="Alam M."/>
            <person name="Yahiya A.S."/>
            <person name="Khan M.S."/>
            <person name="Azam M.S."/>
            <person name="Haque T."/>
            <person name="Lashkar M.Z.H."/>
            <person name="Akhand A.I."/>
            <person name="Morshed G."/>
            <person name="Roy S."/>
            <person name="Uddin K.S."/>
            <person name="Rabeya T."/>
            <person name="Hossain A.S."/>
            <person name="Chowdhury A."/>
            <person name="Snigdha A.R."/>
            <person name="Mortoza M.S."/>
            <person name="Matin S.A."/>
            <person name="Hoque S.M.E."/>
            <person name="Islam M.K."/>
            <person name="Roy D.K."/>
            <person name="Haider R."/>
            <person name="Moosa M.M."/>
            <person name="Elias S.M."/>
            <person name="Hasan A.M."/>
            <person name="Jahan S."/>
            <person name="Shafiuddin M."/>
            <person name="Mahmood N."/>
            <person name="Shommy N.S."/>
        </authorList>
    </citation>
    <scope>NUCLEOTIDE SEQUENCE [LARGE SCALE GENOMIC DNA]</scope>
    <source>
        <strain evidence="3">cv. O-4</strain>
    </source>
</reference>